<name>A0A8X6UQE9_NEPPI</name>
<dbReference type="Proteomes" id="UP000887013">
    <property type="component" value="Unassembled WGS sequence"/>
</dbReference>
<dbReference type="EMBL" id="BMAW01131010">
    <property type="protein sequence ID" value="GFU37422.1"/>
    <property type="molecule type" value="Genomic_DNA"/>
</dbReference>
<keyword evidence="2" id="KW-1185">Reference proteome</keyword>
<dbReference type="AlphaFoldDB" id="A0A8X6UQE9"/>
<organism evidence="1 2">
    <name type="scientific">Nephila pilipes</name>
    <name type="common">Giant wood spider</name>
    <name type="synonym">Nephila maculata</name>
    <dbReference type="NCBI Taxonomy" id="299642"/>
    <lineage>
        <taxon>Eukaryota</taxon>
        <taxon>Metazoa</taxon>
        <taxon>Ecdysozoa</taxon>
        <taxon>Arthropoda</taxon>
        <taxon>Chelicerata</taxon>
        <taxon>Arachnida</taxon>
        <taxon>Araneae</taxon>
        <taxon>Araneomorphae</taxon>
        <taxon>Entelegynae</taxon>
        <taxon>Araneoidea</taxon>
        <taxon>Nephilidae</taxon>
        <taxon>Nephila</taxon>
    </lineage>
</organism>
<accession>A0A8X6UQE9</accession>
<sequence length="79" mass="9280">MTEQRRGFSLPPRTDVENPKQLIILSHTLEEMFYIYSFGYHSKAIFLRMVYINVFIQLRSTFFAPRIAASSISYLCKPV</sequence>
<reference evidence="1" key="1">
    <citation type="submission" date="2020-08" db="EMBL/GenBank/DDBJ databases">
        <title>Multicomponent nature underlies the extraordinary mechanical properties of spider dragline silk.</title>
        <authorList>
            <person name="Kono N."/>
            <person name="Nakamura H."/>
            <person name="Mori M."/>
            <person name="Yoshida Y."/>
            <person name="Ohtoshi R."/>
            <person name="Malay A.D."/>
            <person name="Moran D.A.P."/>
            <person name="Tomita M."/>
            <person name="Numata K."/>
            <person name="Arakawa K."/>
        </authorList>
    </citation>
    <scope>NUCLEOTIDE SEQUENCE</scope>
</reference>
<comment type="caution">
    <text evidence="1">The sequence shown here is derived from an EMBL/GenBank/DDBJ whole genome shotgun (WGS) entry which is preliminary data.</text>
</comment>
<proteinExistence type="predicted"/>
<evidence type="ECO:0000313" key="2">
    <source>
        <dbReference type="Proteomes" id="UP000887013"/>
    </source>
</evidence>
<gene>
    <name evidence="1" type="ORF">NPIL_127981</name>
</gene>
<evidence type="ECO:0000313" key="1">
    <source>
        <dbReference type="EMBL" id="GFU37422.1"/>
    </source>
</evidence>
<protein>
    <submittedName>
        <fullName evidence="1">Uncharacterized protein</fullName>
    </submittedName>
</protein>